<dbReference type="OrthoDB" id="1920918at2"/>
<evidence type="ECO:0000313" key="2">
    <source>
        <dbReference type="Proteomes" id="UP000256869"/>
    </source>
</evidence>
<name>A0A3D9HZB3_9BACL</name>
<dbReference type="AlphaFoldDB" id="A0A3D9HZB3"/>
<protein>
    <submittedName>
        <fullName evidence="1">Uncharacterized protein</fullName>
    </submittedName>
</protein>
<dbReference type="EMBL" id="QRDY01000021">
    <property type="protein sequence ID" value="RED54775.1"/>
    <property type="molecule type" value="Genomic_DNA"/>
</dbReference>
<keyword evidence="2" id="KW-1185">Reference proteome</keyword>
<evidence type="ECO:0000313" key="1">
    <source>
        <dbReference type="EMBL" id="RED54775.1"/>
    </source>
</evidence>
<dbReference type="Proteomes" id="UP000256869">
    <property type="component" value="Unassembled WGS sequence"/>
</dbReference>
<organism evidence="1 2">
    <name type="scientific">Cohnella lupini</name>
    <dbReference type="NCBI Taxonomy" id="1294267"/>
    <lineage>
        <taxon>Bacteria</taxon>
        <taxon>Bacillati</taxon>
        <taxon>Bacillota</taxon>
        <taxon>Bacilli</taxon>
        <taxon>Bacillales</taxon>
        <taxon>Paenibacillaceae</taxon>
        <taxon>Cohnella</taxon>
    </lineage>
</organism>
<proteinExistence type="predicted"/>
<sequence length="111" mass="12970">MGIVKRKPINPNIPDFVGLKLDERGRVSYHPDYHPRNGEPFSEEEKIYLCKYQHIDGTRKIGWALGRTESNVDVQLKKLKRHGLYEIYKGMSDEEWESILQRNPSDPSQNS</sequence>
<reference evidence="1 2" key="1">
    <citation type="submission" date="2018-07" db="EMBL/GenBank/DDBJ databases">
        <title>Genomic Encyclopedia of Type Strains, Phase III (KMG-III): the genomes of soil and plant-associated and newly described type strains.</title>
        <authorList>
            <person name="Whitman W."/>
        </authorList>
    </citation>
    <scope>NUCLEOTIDE SEQUENCE [LARGE SCALE GENOMIC DNA]</scope>
    <source>
        <strain evidence="1 2">CECT 8236</strain>
    </source>
</reference>
<accession>A0A3D9HZB3</accession>
<comment type="caution">
    <text evidence="1">The sequence shown here is derived from an EMBL/GenBank/DDBJ whole genome shotgun (WGS) entry which is preliminary data.</text>
</comment>
<dbReference type="RefSeq" id="WP_115995139.1">
    <property type="nucleotide sequence ID" value="NZ_QRDY01000021.1"/>
</dbReference>
<gene>
    <name evidence="1" type="ORF">DFP95_12131</name>
</gene>